<comment type="caution">
    <text evidence="4">The sequence shown here is derived from an EMBL/GenBank/DDBJ whole genome shotgun (WGS) entry which is preliminary data.</text>
</comment>
<reference evidence="4" key="1">
    <citation type="journal article" date="2020" name="Nat. Commun.">
        <title>Large-scale genome sequencing of mycorrhizal fungi provides insights into the early evolution of symbiotic traits.</title>
        <authorList>
            <person name="Miyauchi S."/>
            <person name="Kiss E."/>
            <person name="Kuo A."/>
            <person name="Drula E."/>
            <person name="Kohler A."/>
            <person name="Sanchez-Garcia M."/>
            <person name="Morin E."/>
            <person name="Andreopoulos B."/>
            <person name="Barry K.W."/>
            <person name="Bonito G."/>
            <person name="Buee M."/>
            <person name="Carver A."/>
            <person name="Chen C."/>
            <person name="Cichocki N."/>
            <person name="Clum A."/>
            <person name="Culley D."/>
            <person name="Crous P.W."/>
            <person name="Fauchery L."/>
            <person name="Girlanda M."/>
            <person name="Hayes R.D."/>
            <person name="Keri Z."/>
            <person name="LaButti K."/>
            <person name="Lipzen A."/>
            <person name="Lombard V."/>
            <person name="Magnuson J."/>
            <person name="Maillard F."/>
            <person name="Murat C."/>
            <person name="Nolan M."/>
            <person name="Ohm R.A."/>
            <person name="Pangilinan J."/>
            <person name="Pereira M.F."/>
            <person name="Perotto S."/>
            <person name="Peter M."/>
            <person name="Pfister S."/>
            <person name="Riley R."/>
            <person name="Sitrit Y."/>
            <person name="Stielow J.B."/>
            <person name="Szollosi G."/>
            <person name="Zifcakova L."/>
            <person name="Stursova M."/>
            <person name="Spatafora J.W."/>
            <person name="Tedersoo L."/>
            <person name="Vaario L.M."/>
            <person name="Yamada A."/>
            <person name="Yan M."/>
            <person name="Wang P."/>
            <person name="Xu J."/>
            <person name="Bruns T."/>
            <person name="Baldrian P."/>
            <person name="Vilgalys R."/>
            <person name="Dunand C."/>
            <person name="Henrissat B."/>
            <person name="Grigoriev I.V."/>
            <person name="Hibbett D."/>
            <person name="Nagy L.G."/>
            <person name="Martin F.M."/>
        </authorList>
    </citation>
    <scope>NUCLEOTIDE SEQUENCE</scope>
    <source>
        <strain evidence="4">UP504</strain>
    </source>
</reference>
<name>A0A9P6AXI2_9AGAM</name>
<feature type="transmembrane region" description="Helical" evidence="2">
    <location>
        <begin position="240"/>
        <end position="263"/>
    </location>
</feature>
<feature type="compositionally biased region" description="Basic and acidic residues" evidence="1">
    <location>
        <begin position="469"/>
        <end position="480"/>
    </location>
</feature>
<dbReference type="GO" id="GO:0016020">
    <property type="term" value="C:membrane"/>
    <property type="evidence" value="ECO:0007669"/>
    <property type="project" value="TreeGrafter"/>
</dbReference>
<feature type="transmembrane region" description="Helical" evidence="2">
    <location>
        <begin position="389"/>
        <end position="409"/>
    </location>
</feature>
<feature type="domain" description="DUF3533" evidence="3">
    <location>
        <begin position="150"/>
        <end position="402"/>
    </location>
</feature>
<dbReference type="OrthoDB" id="2140105at2759"/>
<sequence length="515" mass="56844">MTAVGEGGGWCNVRKWKGQGIAMGVWRVRSKLKRVIVERREEKKGGFMGWQCGGESDMYRECSRGSEGQYRGLRGGWGGKQACRMLPGRESLCDLLWRDPTCKPASVIAFSLVWDPDLSRLRRLYVRVMAQTLIPTVILVGFAYMDGCDIGNAMRTAIQANISTKAKLGWIIKDASNFPTITDVSSQIVDERAWAALVVSRNATSNLISAHENGDASYDPSTAMVFLYNQGRNEVAANSFIVPFSQALISSAAANFAASYASYDLQHSVSSGNHSYDSLSAPVASALTLVGSIYTISFAFVITLSGYALRQAIEPFLKTKDLLLLRVLAPPIFSAPIWLAYSMTSLCIKTRLMRDRAGGFFIFWLYDLMGMTALGLSIEAIITFLTPKYMTYFLVPLIWLWIPSIQHAASNAHTHIQHEIPSGSQSRMLVAWIALSCFMIPLFAFVMRRRAMAACAREAPSSVNGIHADQGKVEGSKNDTDAEVMSVDEKSPAHDYDPPALKSQSDETFDIERQQ</sequence>
<dbReference type="EMBL" id="MU128976">
    <property type="protein sequence ID" value="KAF9513180.1"/>
    <property type="molecule type" value="Genomic_DNA"/>
</dbReference>
<feature type="transmembrane region" description="Helical" evidence="2">
    <location>
        <begin position="283"/>
        <end position="309"/>
    </location>
</feature>
<feature type="transmembrane region" description="Helical" evidence="2">
    <location>
        <begin position="321"/>
        <end position="341"/>
    </location>
</feature>
<keyword evidence="2" id="KW-1133">Transmembrane helix</keyword>
<keyword evidence="2" id="KW-0812">Transmembrane</keyword>
<protein>
    <recommendedName>
        <fullName evidence="3">DUF3533 domain-containing protein</fullName>
    </recommendedName>
</protein>
<keyword evidence="2" id="KW-0472">Membrane</keyword>
<organism evidence="4 5">
    <name type="scientific">Hydnum rufescens UP504</name>
    <dbReference type="NCBI Taxonomy" id="1448309"/>
    <lineage>
        <taxon>Eukaryota</taxon>
        <taxon>Fungi</taxon>
        <taxon>Dikarya</taxon>
        <taxon>Basidiomycota</taxon>
        <taxon>Agaricomycotina</taxon>
        <taxon>Agaricomycetes</taxon>
        <taxon>Cantharellales</taxon>
        <taxon>Hydnaceae</taxon>
        <taxon>Hydnum</taxon>
    </lineage>
</organism>
<dbReference type="Proteomes" id="UP000886523">
    <property type="component" value="Unassembled WGS sequence"/>
</dbReference>
<feature type="transmembrane region" description="Helical" evidence="2">
    <location>
        <begin position="361"/>
        <end position="382"/>
    </location>
</feature>
<keyword evidence="5" id="KW-1185">Reference proteome</keyword>
<dbReference type="Pfam" id="PF12051">
    <property type="entry name" value="DUF3533"/>
    <property type="match status" value="1"/>
</dbReference>
<evidence type="ECO:0000256" key="1">
    <source>
        <dbReference type="SAM" id="MobiDB-lite"/>
    </source>
</evidence>
<evidence type="ECO:0000313" key="5">
    <source>
        <dbReference type="Proteomes" id="UP000886523"/>
    </source>
</evidence>
<evidence type="ECO:0000256" key="2">
    <source>
        <dbReference type="SAM" id="Phobius"/>
    </source>
</evidence>
<evidence type="ECO:0000259" key="3">
    <source>
        <dbReference type="Pfam" id="PF12051"/>
    </source>
</evidence>
<dbReference type="AlphaFoldDB" id="A0A9P6AXI2"/>
<dbReference type="InterPro" id="IPR053001">
    <property type="entry name" value="MNNG_permease-like"/>
</dbReference>
<accession>A0A9P6AXI2</accession>
<dbReference type="InterPro" id="IPR022703">
    <property type="entry name" value="DUF3533"/>
</dbReference>
<gene>
    <name evidence="4" type="ORF">BS47DRAFT_1362627</name>
</gene>
<feature type="transmembrane region" description="Helical" evidence="2">
    <location>
        <begin position="429"/>
        <end position="447"/>
    </location>
</feature>
<feature type="region of interest" description="Disordered" evidence="1">
    <location>
        <begin position="466"/>
        <end position="515"/>
    </location>
</feature>
<proteinExistence type="predicted"/>
<feature type="transmembrane region" description="Helical" evidence="2">
    <location>
        <begin position="124"/>
        <end position="145"/>
    </location>
</feature>
<dbReference type="PANTHER" id="PTHR34814">
    <property type="entry name" value="NITROSOGUANIDINE RESISTANCE PROTEIN SNG1"/>
    <property type="match status" value="1"/>
</dbReference>
<feature type="compositionally biased region" description="Basic and acidic residues" evidence="1">
    <location>
        <begin position="487"/>
        <end position="497"/>
    </location>
</feature>
<dbReference type="PANTHER" id="PTHR34814:SF1">
    <property type="entry name" value="NITROSOGUANIDINE RESISTANCE PROTEIN SNG1"/>
    <property type="match status" value="1"/>
</dbReference>
<evidence type="ECO:0000313" key="4">
    <source>
        <dbReference type="EMBL" id="KAF9513180.1"/>
    </source>
</evidence>